<accession>C8PHI2</accession>
<dbReference type="EMBL" id="ACYG01000024">
    <property type="protein sequence ID" value="EEV17596.1"/>
    <property type="molecule type" value="Genomic_DNA"/>
</dbReference>
<organism evidence="1 2">
    <name type="scientific">Campylobacter gracilis RM3268</name>
    <dbReference type="NCBI Taxonomy" id="553220"/>
    <lineage>
        <taxon>Bacteria</taxon>
        <taxon>Pseudomonadati</taxon>
        <taxon>Campylobacterota</taxon>
        <taxon>Epsilonproteobacteria</taxon>
        <taxon>Campylobacterales</taxon>
        <taxon>Campylobacteraceae</taxon>
        <taxon>Campylobacter</taxon>
    </lineage>
</organism>
<protein>
    <submittedName>
        <fullName evidence="1">Uncharacterized protein</fullName>
    </submittedName>
</protein>
<name>C8PHI2_9BACT</name>
<gene>
    <name evidence="1" type="ORF">CAMGR0001_0427</name>
</gene>
<dbReference type="Proteomes" id="UP000005709">
    <property type="component" value="Unassembled WGS sequence"/>
</dbReference>
<proteinExistence type="predicted"/>
<dbReference type="AlphaFoldDB" id="C8PHI2"/>
<keyword evidence="2" id="KW-1185">Reference proteome</keyword>
<dbReference type="STRING" id="824.CGRAC_1896"/>
<comment type="caution">
    <text evidence="1">The sequence shown here is derived from an EMBL/GenBank/DDBJ whole genome shotgun (WGS) entry which is preliminary data.</text>
</comment>
<reference evidence="1 2" key="1">
    <citation type="submission" date="2009-07" db="EMBL/GenBank/DDBJ databases">
        <authorList>
            <person name="Madupu R."/>
            <person name="Sebastian Y."/>
            <person name="Durkin A.S."/>
            <person name="Torralba M."/>
            <person name="Methe B."/>
            <person name="Sutton G.G."/>
            <person name="Strausberg R.L."/>
            <person name="Nelson K.E."/>
        </authorList>
    </citation>
    <scope>NUCLEOTIDE SEQUENCE [LARGE SCALE GENOMIC DNA]</scope>
    <source>
        <strain evidence="1 2">RM3268</strain>
    </source>
</reference>
<evidence type="ECO:0000313" key="1">
    <source>
        <dbReference type="EMBL" id="EEV17596.1"/>
    </source>
</evidence>
<evidence type="ECO:0000313" key="2">
    <source>
        <dbReference type="Proteomes" id="UP000005709"/>
    </source>
</evidence>
<sequence length="126" mass="15068">MILTLRREIRCRFDRKYYVRIMPLCCKEHKFRRSKHKASLNLGKLSTTIEFRSVKFIVIPNLKLHVNFYPLIHKFYPTARLHSSLPCFTLVEIFKSSSNKISLLRHANFVGSHFYAKEKIIKRSRI</sequence>